<dbReference type="HOGENOM" id="CLU_100103_1_0_2"/>
<dbReference type="eggNOG" id="arCOG08805">
    <property type="taxonomic scope" value="Archaea"/>
</dbReference>
<keyword evidence="2" id="KW-1185">Reference proteome</keyword>
<dbReference type="AlphaFoldDB" id="A0A075MWT2"/>
<dbReference type="KEGG" id="nev:NTE_03073"/>
<dbReference type="SUPFAM" id="SSF47598">
    <property type="entry name" value="Ribbon-helix-helix"/>
    <property type="match status" value="1"/>
</dbReference>
<name>A0A075MWT2_9ARCH</name>
<dbReference type="GO" id="GO:0006355">
    <property type="term" value="P:regulation of DNA-templated transcription"/>
    <property type="evidence" value="ECO:0007669"/>
    <property type="project" value="InterPro"/>
</dbReference>
<dbReference type="EMBL" id="CP007174">
    <property type="protein sequence ID" value="AIF85107.1"/>
    <property type="molecule type" value="Genomic_DNA"/>
</dbReference>
<reference evidence="1 2" key="1">
    <citation type="journal article" date="2014" name="PLoS ONE">
        <title>Genome Sequence of Candidatus Nitrososphaera evergladensis from Group I.1b Enriched from Everglades Soil Reveals Novel Genomic Features of the Ammonia-Oxidizing Archaea.</title>
        <authorList>
            <person name="Zhalnina K.V."/>
            <person name="Dias R."/>
            <person name="Leonard M.T."/>
            <person name="Dorr de Quadros P."/>
            <person name="Camargo F.A."/>
            <person name="Drew J.C."/>
            <person name="Farmerie W.G."/>
            <person name="Daroub S.H."/>
            <person name="Triplett E.W."/>
        </authorList>
    </citation>
    <scope>NUCLEOTIDE SEQUENCE [LARGE SCALE GENOMIC DNA]</scope>
    <source>
        <strain evidence="1 2">SR1</strain>
    </source>
</reference>
<evidence type="ECO:0000313" key="2">
    <source>
        <dbReference type="Proteomes" id="UP000028194"/>
    </source>
</evidence>
<dbReference type="STRING" id="1459636.NTE_03073"/>
<sequence length="185" mass="21424">MNKSTANDHDVKKKERTETITFRLPSALIDELRTDAELEGVSLNNYAAKIFSNHVQWERYERKVGLLPMTEAFLKETLGQLTDEQVINLAQKIEKQKFKNILAFMKDSHDVADFVELIRTWLNVSWMQQNVELRNGTYQFKIQHNLGSKWSLYVKTLIAELAQDVLGKKAVIKTMAETISFSFPE</sequence>
<proteinExistence type="predicted"/>
<protein>
    <submittedName>
        <fullName evidence="1">Uncharacterized protein</fullName>
    </submittedName>
</protein>
<gene>
    <name evidence="1" type="ORF">NTE_03073</name>
</gene>
<accession>A0A075MWT2</accession>
<dbReference type="InterPro" id="IPR010985">
    <property type="entry name" value="Ribbon_hlx_hlx"/>
</dbReference>
<organism evidence="1 2">
    <name type="scientific">Candidatus Nitrososphaera evergladensis SR1</name>
    <dbReference type="NCBI Taxonomy" id="1459636"/>
    <lineage>
        <taxon>Archaea</taxon>
        <taxon>Nitrososphaerota</taxon>
        <taxon>Nitrososphaeria</taxon>
        <taxon>Nitrososphaerales</taxon>
        <taxon>Nitrososphaeraceae</taxon>
        <taxon>Nitrososphaera</taxon>
    </lineage>
</organism>
<evidence type="ECO:0000313" key="1">
    <source>
        <dbReference type="EMBL" id="AIF85107.1"/>
    </source>
</evidence>
<dbReference type="Proteomes" id="UP000028194">
    <property type="component" value="Chromosome"/>
</dbReference>